<keyword evidence="1 3" id="KW-0378">Hydrolase</keyword>
<evidence type="ECO:0000313" key="4">
    <source>
        <dbReference type="Proteomes" id="UP000216411"/>
    </source>
</evidence>
<evidence type="ECO:0000259" key="2">
    <source>
        <dbReference type="Pfam" id="PF07859"/>
    </source>
</evidence>
<dbReference type="Proteomes" id="UP000216411">
    <property type="component" value="Unassembled WGS sequence"/>
</dbReference>
<comment type="caution">
    <text evidence="3">The sequence shown here is derived from an EMBL/GenBank/DDBJ whole genome shotgun (WGS) entry which is preliminary data.</text>
</comment>
<dbReference type="GO" id="GO:0016787">
    <property type="term" value="F:hydrolase activity"/>
    <property type="evidence" value="ECO:0007669"/>
    <property type="project" value="UniProtKB-KW"/>
</dbReference>
<dbReference type="AlphaFoldDB" id="A0A371JGH6"/>
<evidence type="ECO:0000313" key="3">
    <source>
        <dbReference type="EMBL" id="RDY31850.1"/>
    </source>
</evidence>
<keyword evidence="4" id="KW-1185">Reference proteome</keyword>
<dbReference type="EMBL" id="NOKA02000009">
    <property type="protein sequence ID" value="RDY31850.1"/>
    <property type="molecule type" value="Genomic_DNA"/>
</dbReference>
<accession>A0A371JGH6</accession>
<name>A0A371JGH6_9FIRM</name>
<evidence type="ECO:0000256" key="1">
    <source>
        <dbReference type="ARBA" id="ARBA00022801"/>
    </source>
</evidence>
<organism evidence="3 4">
    <name type="scientific">Lachnotalea glycerini</name>
    <dbReference type="NCBI Taxonomy" id="1763509"/>
    <lineage>
        <taxon>Bacteria</taxon>
        <taxon>Bacillati</taxon>
        <taxon>Bacillota</taxon>
        <taxon>Clostridia</taxon>
        <taxon>Lachnospirales</taxon>
        <taxon>Lachnospiraceae</taxon>
        <taxon>Lachnotalea</taxon>
    </lineage>
</organism>
<reference evidence="3 4" key="1">
    <citation type="journal article" date="2017" name="Genome Announc.">
        <title>Draft Genome Sequence of a Sporulating and Motile Strain of Lachnotalea glycerini Isolated from Water in Quebec City, Canada.</title>
        <authorList>
            <person name="Maheux A.F."/>
            <person name="Boudreau D.K."/>
            <person name="Berube E."/>
            <person name="Boissinot M."/>
            <person name="Raymond F."/>
            <person name="Brodeur S."/>
            <person name="Corbeil J."/>
            <person name="Isabel S."/>
            <person name="Omar R.F."/>
            <person name="Bergeron M.G."/>
        </authorList>
    </citation>
    <scope>NUCLEOTIDE SEQUENCE [LARGE SCALE GENOMIC DNA]</scope>
    <source>
        <strain evidence="3 4">CCRI-19302</strain>
    </source>
</reference>
<dbReference type="InterPro" id="IPR013094">
    <property type="entry name" value="AB_hydrolase_3"/>
</dbReference>
<dbReference type="InterPro" id="IPR029058">
    <property type="entry name" value="AB_hydrolase_fold"/>
</dbReference>
<feature type="domain" description="Alpha/beta hydrolase fold-3" evidence="2">
    <location>
        <begin position="69"/>
        <end position="275"/>
    </location>
</feature>
<dbReference type="PANTHER" id="PTHR48081">
    <property type="entry name" value="AB HYDROLASE SUPERFAMILY PROTEIN C4A8.06C"/>
    <property type="match status" value="1"/>
</dbReference>
<dbReference type="RefSeq" id="WP_094375698.1">
    <property type="nucleotide sequence ID" value="NZ_NOKA02000009.1"/>
</dbReference>
<dbReference type="PANTHER" id="PTHR48081:SF8">
    <property type="entry name" value="ALPHA_BETA HYDROLASE FOLD-3 DOMAIN-CONTAINING PROTEIN-RELATED"/>
    <property type="match status" value="1"/>
</dbReference>
<dbReference type="InterPro" id="IPR050300">
    <property type="entry name" value="GDXG_lipolytic_enzyme"/>
</dbReference>
<protein>
    <submittedName>
        <fullName evidence="3">Alpha/beta hydrolase</fullName>
    </submittedName>
</protein>
<dbReference type="Pfam" id="PF07859">
    <property type="entry name" value="Abhydrolase_3"/>
    <property type="match status" value="1"/>
</dbReference>
<gene>
    <name evidence="3" type="ORF">CG710_007655</name>
</gene>
<dbReference type="SUPFAM" id="SSF53474">
    <property type="entry name" value="alpha/beta-Hydrolases"/>
    <property type="match status" value="1"/>
</dbReference>
<proteinExistence type="predicted"/>
<dbReference type="Gene3D" id="3.40.50.1820">
    <property type="entry name" value="alpha/beta hydrolase"/>
    <property type="match status" value="1"/>
</dbReference>
<dbReference type="OrthoDB" id="24847at2"/>
<sequence>MTKEERLELVKHLTKTRPGENKPFEAPKFYYQYYKNTTVEEKVIKTSAGDTSIWLIDKIGRQKNNAVFINIHGGGFVAPHMERDIAFCRRIAAELGILVVDISYRTVEESGFPVACHECYDCVKWVVEHKDDLSIDTSRIIVGGHSAGANLTVGIALQAKQKKEFDLALLVLDYPPLDLFTDPADKPESDKTMISPQRARDFNLLYVGNETNAKNILASPVLATREELMSLPETLIYTAGHDNLRFEAERFANQLVEAGVQVTVRRFLNSGHGFVIGCAGEYNEAIYGMKEAMLKVVHRIENVSVKYDTADGDPTFTGEE</sequence>